<dbReference type="EMBL" id="JAYLVJ010000009">
    <property type="protein sequence ID" value="MEO1754041.1"/>
    <property type="molecule type" value="Genomic_DNA"/>
</dbReference>
<name>A0ABV0DSL1_9BURK</name>
<sequence>MLKWQRASTTPVFFTAVPMTETRIAHRMYEATGRSRTRQRTIAANQMKRGTRAAVDGIACRIRFQKKPKIDLLVWSGPTFL</sequence>
<proteinExistence type="predicted"/>
<protein>
    <submittedName>
        <fullName evidence="1">Uncharacterized protein</fullName>
    </submittedName>
</protein>
<dbReference type="Proteomes" id="UP001462961">
    <property type="component" value="Unassembled WGS sequence"/>
</dbReference>
<dbReference type="RefSeq" id="WP_146174426.1">
    <property type="nucleotide sequence ID" value="NZ_JAKUCO010000039.1"/>
</dbReference>
<evidence type="ECO:0000313" key="1">
    <source>
        <dbReference type="EMBL" id="MEO1754041.1"/>
    </source>
</evidence>
<accession>A0ABV0DSL1</accession>
<evidence type="ECO:0000313" key="2">
    <source>
        <dbReference type="Proteomes" id="UP001462961"/>
    </source>
</evidence>
<keyword evidence="2" id="KW-1185">Reference proteome</keyword>
<organism evidence="1 2">
    <name type="scientific">Paraburkholderia caribensis</name>
    <dbReference type="NCBI Taxonomy" id="75105"/>
    <lineage>
        <taxon>Bacteria</taxon>
        <taxon>Pseudomonadati</taxon>
        <taxon>Pseudomonadota</taxon>
        <taxon>Betaproteobacteria</taxon>
        <taxon>Burkholderiales</taxon>
        <taxon>Burkholderiaceae</taxon>
        <taxon>Paraburkholderia</taxon>
    </lineage>
</organism>
<reference evidence="1 2" key="1">
    <citation type="submission" date="2024-01" db="EMBL/GenBank/DDBJ databases">
        <title>The diversity of rhizobia nodulating Mimosa spp. in eleven states of Brazil covering several biomes is determined by host plant, location, and edaphic factors.</title>
        <authorList>
            <person name="Rouws L."/>
            <person name="Barauna A."/>
            <person name="Beukes C."/>
            <person name="De Faria S.M."/>
            <person name="Gross E."/>
            <person name="Dos Reis Junior F.B."/>
            <person name="Simon M."/>
            <person name="Maluk M."/>
            <person name="Odee D.W."/>
            <person name="Kenicer G."/>
            <person name="Young J.P.W."/>
            <person name="Reis V.M."/>
            <person name="Zilli J."/>
            <person name="James E.K."/>
        </authorList>
    </citation>
    <scope>NUCLEOTIDE SEQUENCE [LARGE SCALE GENOMIC DNA]</scope>
    <source>
        <strain evidence="1 2">JHI1651</strain>
    </source>
</reference>
<comment type="caution">
    <text evidence="1">The sequence shown here is derived from an EMBL/GenBank/DDBJ whole genome shotgun (WGS) entry which is preliminary data.</text>
</comment>
<gene>
    <name evidence="1" type="ORF">VOI32_08915</name>
</gene>